<reference evidence="3" key="1">
    <citation type="journal article" date="2015" name="Genome Announc.">
        <title>Draft genome sequence of the cellulolytic fungus Chaetomium globosum.</title>
        <authorList>
            <person name="Cuomo C.A."/>
            <person name="Untereiner W.A."/>
            <person name="Ma L.-J."/>
            <person name="Grabherr M."/>
            <person name="Birren B.W."/>
        </authorList>
    </citation>
    <scope>NUCLEOTIDE SEQUENCE [LARGE SCALE GENOMIC DNA]</scope>
    <source>
        <strain evidence="3">ATCC 6205 / CBS 148.51 / DSM 1962 / NBRC 6347 / NRRL 1970</strain>
    </source>
</reference>
<feature type="region of interest" description="Disordered" evidence="1">
    <location>
        <begin position="35"/>
        <end position="66"/>
    </location>
</feature>
<dbReference type="eggNOG" id="ENOG502SQGV">
    <property type="taxonomic scope" value="Eukaryota"/>
</dbReference>
<keyword evidence="3" id="KW-1185">Reference proteome</keyword>
<sequence length="208" mass="22442">MLKAVMAEATPQGATVPAYKFAINSTIVQHVVPTSQLNKPTTQSTEEGTSKKGQAGRRGMHSATGGYWNEKTDGMWSFKWDGDAKGLDVVLMPRERSSNALVTQGWGPYPAMCPGAEQLERKGAVEPHHTLSQPCVSPDSAHATPPDQSGRPPFVTYLATAARVRVGVLRRPHGPVGLVAWTSWAVNPAVAQQITLRRATISCHRSHN</sequence>
<dbReference type="InterPro" id="IPR005334">
    <property type="entry name" value="Tctex-1-like"/>
</dbReference>
<dbReference type="AlphaFoldDB" id="Q2GTN4"/>
<dbReference type="HOGENOM" id="CLU_1320763_0_0_1"/>
<gene>
    <name evidence="2" type="ORF">CHGG_08670</name>
</gene>
<dbReference type="RefSeq" id="XP_001226597.1">
    <property type="nucleotide sequence ID" value="XM_001226596.1"/>
</dbReference>
<proteinExistence type="predicted"/>
<dbReference type="OrthoDB" id="10059120at2759"/>
<feature type="region of interest" description="Disordered" evidence="1">
    <location>
        <begin position="126"/>
        <end position="151"/>
    </location>
</feature>
<dbReference type="EMBL" id="CH408034">
    <property type="protein sequence ID" value="EAQ84656.1"/>
    <property type="molecule type" value="Genomic_DNA"/>
</dbReference>
<evidence type="ECO:0000313" key="2">
    <source>
        <dbReference type="EMBL" id="EAQ84656.1"/>
    </source>
</evidence>
<name>Q2GTN4_CHAGB</name>
<evidence type="ECO:0000313" key="3">
    <source>
        <dbReference type="Proteomes" id="UP000001056"/>
    </source>
</evidence>
<dbReference type="Gene3D" id="3.30.1140.40">
    <property type="entry name" value="Tctex-1"/>
    <property type="match status" value="1"/>
</dbReference>
<protein>
    <submittedName>
        <fullName evidence="2">Uncharacterized protein</fullName>
    </submittedName>
</protein>
<evidence type="ECO:0000256" key="1">
    <source>
        <dbReference type="SAM" id="MobiDB-lite"/>
    </source>
</evidence>
<dbReference type="InParanoid" id="Q2GTN4"/>
<dbReference type="InterPro" id="IPR038586">
    <property type="entry name" value="Tctex-1-like_sf"/>
</dbReference>
<dbReference type="GeneID" id="4395461"/>
<dbReference type="VEuPathDB" id="FungiDB:CHGG_08670"/>
<dbReference type="STRING" id="306901.Q2GTN4"/>
<accession>Q2GTN4</accession>
<dbReference type="Pfam" id="PF03645">
    <property type="entry name" value="Tctex-1"/>
    <property type="match status" value="1"/>
</dbReference>
<feature type="compositionally biased region" description="Polar residues" evidence="1">
    <location>
        <begin position="35"/>
        <end position="47"/>
    </location>
</feature>
<dbReference type="Proteomes" id="UP000001056">
    <property type="component" value="Unassembled WGS sequence"/>
</dbReference>
<organism evidence="2 3">
    <name type="scientific">Chaetomium globosum (strain ATCC 6205 / CBS 148.51 / DSM 1962 / NBRC 6347 / NRRL 1970)</name>
    <name type="common">Soil fungus</name>
    <dbReference type="NCBI Taxonomy" id="306901"/>
    <lineage>
        <taxon>Eukaryota</taxon>
        <taxon>Fungi</taxon>
        <taxon>Dikarya</taxon>
        <taxon>Ascomycota</taxon>
        <taxon>Pezizomycotina</taxon>
        <taxon>Sordariomycetes</taxon>
        <taxon>Sordariomycetidae</taxon>
        <taxon>Sordariales</taxon>
        <taxon>Chaetomiaceae</taxon>
        <taxon>Chaetomium</taxon>
    </lineage>
</organism>